<dbReference type="RefSeq" id="WP_184795625.1">
    <property type="nucleotide sequence ID" value="NZ_JACHMY010000001.1"/>
</dbReference>
<dbReference type="AlphaFoldDB" id="A0A7W9J640"/>
<dbReference type="PANTHER" id="PTHR34846:SF5">
    <property type="entry name" value="CARBOXYMUCONOLACTONE DECARBOXYLASE-LIKE DOMAIN-CONTAINING PROTEIN"/>
    <property type="match status" value="1"/>
</dbReference>
<dbReference type="InterPro" id="IPR029032">
    <property type="entry name" value="AhpD-like"/>
</dbReference>
<keyword evidence="1" id="KW-0560">Oxidoreductase</keyword>
<keyword evidence="2" id="KW-1185">Reference proteome</keyword>
<dbReference type="Gene3D" id="1.20.1290.10">
    <property type="entry name" value="AhpD-like"/>
    <property type="match status" value="1"/>
</dbReference>
<dbReference type="SUPFAM" id="SSF69118">
    <property type="entry name" value="AhpD-like"/>
    <property type="match status" value="1"/>
</dbReference>
<dbReference type="PANTHER" id="PTHR34846">
    <property type="entry name" value="4-CARBOXYMUCONOLACTONE DECARBOXYLASE FAMILY PROTEIN (AFU_ORTHOLOGUE AFUA_6G11590)"/>
    <property type="match status" value="1"/>
</dbReference>
<gene>
    <name evidence="1" type="ORF">HDA39_002798</name>
</gene>
<comment type="caution">
    <text evidence="1">The sequence shown here is derived from an EMBL/GenBank/DDBJ whole genome shotgun (WGS) entry which is preliminary data.</text>
</comment>
<reference evidence="1 2" key="1">
    <citation type="submission" date="2020-08" db="EMBL/GenBank/DDBJ databases">
        <title>Sequencing the genomes of 1000 actinobacteria strains.</title>
        <authorList>
            <person name="Klenk H.-P."/>
        </authorList>
    </citation>
    <scope>NUCLEOTIDE SEQUENCE [LARGE SCALE GENOMIC DNA]</scope>
    <source>
        <strain evidence="1 2">DSM 28967</strain>
    </source>
</reference>
<keyword evidence="1" id="KW-0575">Peroxidase</keyword>
<sequence>MSARLRPVEPPYPERIQTLLGKLMPPGSPYEPLLLFRVLALHPELADRARPMASGLLNKGLLPARDRELVISRATARAGAEYEWGVHVVVFGPVVGLDREVFDAVASGEAWPDPVLMTAVDELHDEATWSTATWTAVRERYDDAQVVELLLLAGWYRTLSTVINALELPLESWGARSRAFTRAGRR</sequence>
<accession>A0A7W9J640</accession>
<protein>
    <submittedName>
        <fullName evidence="1">Alkylhydroperoxidase family enzyme</fullName>
    </submittedName>
</protein>
<evidence type="ECO:0000313" key="1">
    <source>
        <dbReference type="EMBL" id="MBB5836064.1"/>
    </source>
</evidence>
<dbReference type="EMBL" id="JACHMY010000001">
    <property type="protein sequence ID" value="MBB5836064.1"/>
    <property type="molecule type" value="Genomic_DNA"/>
</dbReference>
<organism evidence="1 2">
    <name type="scientific">Kribbella italica</name>
    <dbReference type="NCBI Taxonomy" id="1540520"/>
    <lineage>
        <taxon>Bacteria</taxon>
        <taxon>Bacillati</taxon>
        <taxon>Actinomycetota</taxon>
        <taxon>Actinomycetes</taxon>
        <taxon>Propionibacteriales</taxon>
        <taxon>Kribbellaceae</taxon>
        <taxon>Kribbella</taxon>
    </lineage>
</organism>
<name>A0A7W9J640_9ACTN</name>
<proteinExistence type="predicted"/>
<evidence type="ECO:0000313" key="2">
    <source>
        <dbReference type="Proteomes" id="UP000549971"/>
    </source>
</evidence>
<dbReference type="Proteomes" id="UP000549971">
    <property type="component" value="Unassembled WGS sequence"/>
</dbReference>
<dbReference type="GO" id="GO:0004601">
    <property type="term" value="F:peroxidase activity"/>
    <property type="evidence" value="ECO:0007669"/>
    <property type="project" value="UniProtKB-KW"/>
</dbReference>